<keyword evidence="2" id="KW-1185">Reference proteome</keyword>
<organism evidence="1 2">
    <name type="scientific">Toxocara canis</name>
    <name type="common">Canine roundworm</name>
    <dbReference type="NCBI Taxonomy" id="6265"/>
    <lineage>
        <taxon>Eukaryota</taxon>
        <taxon>Metazoa</taxon>
        <taxon>Ecdysozoa</taxon>
        <taxon>Nematoda</taxon>
        <taxon>Chromadorea</taxon>
        <taxon>Rhabditida</taxon>
        <taxon>Spirurina</taxon>
        <taxon>Ascaridomorpha</taxon>
        <taxon>Ascaridoidea</taxon>
        <taxon>Toxocaridae</taxon>
        <taxon>Toxocara</taxon>
    </lineage>
</organism>
<evidence type="ECO:0000313" key="1">
    <source>
        <dbReference type="EMBL" id="KHN78590.1"/>
    </source>
</evidence>
<accession>A0A0B2VC70</accession>
<dbReference type="AlphaFoldDB" id="A0A0B2VC70"/>
<evidence type="ECO:0000313" key="2">
    <source>
        <dbReference type="Proteomes" id="UP000031036"/>
    </source>
</evidence>
<gene>
    <name evidence="1" type="ORF">Tcan_16716</name>
</gene>
<dbReference type="EMBL" id="JPKZ01002083">
    <property type="protein sequence ID" value="KHN78590.1"/>
    <property type="molecule type" value="Genomic_DNA"/>
</dbReference>
<sequence length="86" mass="10090">MIRLQLHVTRWTKCSNVLRSLAESGWSKTKTQRSSTQPVRCGHQFATDKDDITEIHQMSAWCKGLYRPKQILMWRERDLSSLIVNT</sequence>
<dbReference type="Proteomes" id="UP000031036">
    <property type="component" value="Unassembled WGS sequence"/>
</dbReference>
<proteinExistence type="predicted"/>
<protein>
    <submittedName>
        <fullName evidence="1">Uncharacterized protein</fullName>
    </submittedName>
</protein>
<name>A0A0B2VC70_TOXCA</name>
<reference evidence="1 2" key="1">
    <citation type="submission" date="2014-11" db="EMBL/GenBank/DDBJ databases">
        <title>Genetic blueprint of the zoonotic pathogen Toxocara canis.</title>
        <authorList>
            <person name="Zhu X.-Q."/>
            <person name="Korhonen P.K."/>
            <person name="Cai H."/>
            <person name="Young N.D."/>
            <person name="Nejsum P."/>
            <person name="von Samson-Himmelstjerna G."/>
            <person name="Boag P.R."/>
            <person name="Tan P."/>
            <person name="Li Q."/>
            <person name="Min J."/>
            <person name="Yang Y."/>
            <person name="Wang X."/>
            <person name="Fang X."/>
            <person name="Hall R.S."/>
            <person name="Hofmann A."/>
            <person name="Sternberg P.W."/>
            <person name="Jex A.R."/>
            <person name="Gasser R.B."/>
        </authorList>
    </citation>
    <scope>NUCLEOTIDE SEQUENCE [LARGE SCALE GENOMIC DNA]</scope>
    <source>
        <strain evidence="1">PN_DK_2014</strain>
    </source>
</reference>
<comment type="caution">
    <text evidence="1">The sequence shown here is derived from an EMBL/GenBank/DDBJ whole genome shotgun (WGS) entry which is preliminary data.</text>
</comment>